<proteinExistence type="predicted"/>
<dbReference type="InterPro" id="IPR008979">
    <property type="entry name" value="Galactose-bd-like_sf"/>
</dbReference>
<dbReference type="EMBL" id="CAVNYO010000014">
    <property type="protein sequence ID" value="CAK5262411.1"/>
    <property type="molecule type" value="Genomic_DNA"/>
</dbReference>
<dbReference type="Proteomes" id="UP001295794">
    <property type="component" value="Unassembled WGS sequence"/>
</dbReference>
<accession>A0AAD2GRZ8</accession>
<organism evidence="1 2">
    <name type="scientific">Mycena citricolor</name>
    <dbReference type="NCBI Taxonomy" id="2018698"/>
    <lineage>
        <taxon>Eukaryota</taxon>
        <taxon>Fungi</taxon>
        <taxon>Dikarya</taxon>
        <taxon>Basidiomycota</taxon>
        <taxon>Agaricomycotina</taxon>
        <taxon>Agaricomycetes</taxon>
        <taxon>Agaricomycetidae</taxon>
        <taxon>Agaricales</taxon>
        <taxon>Marasmiineae</taxon>
        <taxon>Mycenaceae</taxon>
        <taxon>Mycena</taxon>
    </lineage>
</organism>
<keyword evidence="2" id="KW-1185">Reference proteome</keyword>
<dbReference type="SUPFAM" id="SSF49785">
    <property type="entry name" value="Galactose-binding domain-like"/>
    <property type="match status" value="1"/>
</dbReference>
<reference evidence="1" key="1">
    <citation type="submission" date="2023-11" db="EMBL/GenBank/DDBJ databases">
        <authorList>
            <person name="De Vega J J."/>
            <person name="De Vega J J."/>
        </authorList>
    </citation>
    <scope>NUCLEOTIDE SEQUENCE</scope>
</reference>
<comment type="caution">
    <text evidence="1">The sequence shown here is derived from an EMBL/GenBank/DDBJ whole genome shotgun (WGS) entry which is preliminary data.</text>
</comment>
<sequence length="349" mass="37535">MELAARDSSAIDFKNSKWIWTPPTTNLNAALRKVFSPPRGRSLIAAEIILAANTDFQLFVNGDFVGSGTPPSRLRFAPRYCVDLDPSYNVFAVNATTITNSGALIATILVTYQDFSKSLLITDPSWRVSPTFPAGWAAPEFDDTVWTTASVLGAYGAQPWAEVNIASTPPVLTFDRGNWIWTNAVPSNGLLPAGQRAFRRTFTPAPNQRPASVDVIITADDRYSLWVNGVLVGNGTDHRTAQHWVVQFANPPPKVVFAVLATNVGANTAAGVIIEAVVSMVPTGRANCTASAWVTSDQTWVSTLDTIGQGWEQPNYDDSTWPAAVNEVAYPGAPWNTVVIAAAATPTVI</sequence>
<dbReference type="AlphaFoldDB" id="A0AAD2GRZ8"/>
<dbReference type="Gene3D" id="2.60.120.260">
    <property type="entry name" value="Galactose-binding domain-like"/>
    <property type="match status" value="2"/>
</dbReference>
<name>A0AAD2GRZ8_9AGAR</name>
<gene>
    <name evidence="1" type="ORF">MYCIT1_LOCUS1093</name>
</gene>
<evidence type="ECO:0000313" key="2">
    <source>
        <dbReference type="Proteomes" id="UP001295794"/>
    </source>
</evidence>
<evidence type="ECO:0000313" key="1">
    <source>
        <dbReference type="EMBL" id="CAK5262411.1"/>
    </source>
</evidence>
<protein>
    <submittedName>
        <fullName evidence="1">Uncharacterized protein</fullName>
    </submittedName>
</protein>